<keyword evidence="2" id="KW-1185">Reference proteome</keyword>
<sequence>MCMNSADLFPCSTFHLALRHRRRSERQSLRVRRLNRRRRSSKEGKGKEKEYLRAKMELKNLRLYRENQIIIKENEKLRKRAHLLRQENQDLLSQLQKKFPHNH</sequence>
<name>A0ACC1YTP1_MELAZ</name>
<protein>
    <submittedName>
        <fullName evidence="1">Protein LITTLE ZIPPER like</fullName>
    </submittedName>
</protein>
<organism evidence="1 2">
    <name type="scientific">Melia azedarach</name>
    <name type="common">Chinaberry tree</name>
    <dbReference type="NCBI Taxonomy" id="155640"/>
    <lineage>
        <taxon>Eukaryota</taxon>
        <taxon>Viridiplantae</taxon>
        <taxon>Streptophyta</taxon>
        <taxon>Embryophyta</taxon>
        <taxon>Tracheophyta</taxon>
        <taxon>Spermatophyta</taxon>
        <taxon>Magnoliopsida</taxon>
        <taxon>eudicotyledons</taxon>
        <taxon>Gunneridae</taxon>
        <taxon>Pentapetalae</taxon>
        <taxon>rosids</taxon>
        <taxon>malvids</taxon>
        <taxon>Sapindales</taxon>
        <taxon>Meliaceae</taxon>
        <taxon>Melia</taxon>
    </lineage>
</organism>
<evidence type="ECO:0000313" key="1">
    <source>
        <dbReference type="EMBL" id="KAJ4727101.1"/>
    </source>
</evidence>
<reference evidence="1 2" key="1">
    <citation type="journal article" date="2023" name="Science">
        <title>Complex scaffold remodeling in plant triterpene biosynthesis.</title>
        <authorList>
            <person name="De La Pena R."/>
            <person name="Hodgson H."/>
            <person name="Liu J.C."/>
            <person name="Stephenson M.J."/>
            <person name="Martin A.C."/>
            <person name="Owen C."/>
            <person name="Harkess A."/>
            <person name="Leebens-Mack J."/>
            <person name="Jimenez L.E."/>
            <person name="Osbourn A."/>
            <person name="Sattely E.S."/>
        </authorList>
    </citation>
    <scope>NUCLEOTIDE SEQUENCE [LARGE SCALE GENOMIC DNA]</scope>
    <source>
        <strain evidence="2">cv. JPN11</strain>
        <tissue evidence="1">Leaf</tissue>
    </source>
</reference>
<dbReference type="EMBL" id="CM051394">
    <property type="protein sequence ID" value="KAJ4727101.1"/>
    <property type="molecule type" value="Genomic_DNA"/>
</dbReference>
<accession>A0ACC1YTP1</accession>
<comment type="caution">
    <text evidence="1">The sequence shown here is derived from an EMBL/GenBank/DDBJ whole genome shotgun (WGS) entry which is preliminary data.</text>
</comment>
<dbReference type="Proteomes" id="UP001164539">
    <property type="component" value="Chromosome 1"/>
</dbReference>
<evidence type="ECO:0000313" key="2">
    <source>
        <dbReference type="Proteomes" id="UP001164539"/>
    </source>
</evidence>
<gene>
    <name evidence="1" type="ORF">OWV82_000257</name>
</gene>
<proteinExistence type="predicted"/>